<evidence type="ECO:0000259" key="5">
    <source>
        <dbReference type="SMART" id="SM01038"/>
    </source>
</evidence>
<dbReference type="SMART" id="SM01038">
    <property type="entry name" value="Bgal_small_N"/>
    <property type="match status" value="1"/>
</dbReference>
<dbReference type="InterPro" id="IPR013783">
    <property type="entry name" value="Ig-like_fold"/>
</dbReference>
<proteinExistence type="predicted"/>
<dbReference type="EC" id="3.2.1.23" evidence="2"/>
<gene>
    <name evidence="6" type="ORF">PPNO1_LOCUS7020</name>
</gene>
<evidence type="ECO:0000256" key="1">
    <source>
        <dbReference type="ARBA" id="ARBA00001412"/>
    </source>
</evidence>
<evidence type="ECO:0000313" key="7">
    <source>
        <dbReference type="Proteomes" id="UP000838763"/>
    </source>
</evidence>
<dbReference type="InterPro" id="IPR036156">
    <property type="entry name" value="Beta-gal/glucu_dom_sf"/>
</dbReference>
<dbReference type="EMBL" id="CALLCH030000016">
    <property type="protein sequence ID" value="CAI4217407.1"/>
    <property type="molecule type" value="Genomic_DNA"/>
</dbReference>
<dbReference type="GO" id="GO:0004565">
    <property type="term" value="F:beta-galactosidase activity"/>
    <property type="evidence" value="ECO:0007669"/>
    <property type="project" value="UniProtKB-EC"/>
</dbReference>
<evidence type="ECO:0000256" key="2">
    <source>
        <dbReference type="ARBA" id="ARBA00012756"/>
    </source>
</evidence>
<accession>A0A9P1MDK1</accession>
<evidence type="ECO:0000256" key="3">
    <source>
        <dbReference type="ARBA" id="ARBA00022801"/>
    </source>
</evidence>
<dbReference type="InterPro" id="IPR011013">
    <property type="entry name" value="Gal_mutarotase_sf_dom"/>
</dbReference>
<dbReference type="SUPFAM" id="SSF49303">
    <property type="entry name" value="beta-Galactosidase/glucuronidase domain"/>
    <property type="match status" value="1"/>
</dbReference>
<dbReference type="InterPro" id="IPR014718">
    <property type="entry name" value="GH-type_carb-bd"/>
</dbReference>
<dbReference type="InterPro" id="IPR032312">
    <property type="entry name" value="LacZ_4"/>
</dbReference>
<keyword evidence="3" id="KW-0378">Hydrolase</keyword>
<sequence>MLIKISTDVQPHTEATIKLKGLPEEFNGETYIRISFKIRESTEWSPAGTEVAFGQHQLRGPESLATIQSLLPVLSSVPTIKVASPGLLQVTSPDGSSVWGVDLSLGTLSSWQKTGGPGRQLTTKPFTIDFYRAVTDNDGGCHFGRNWRDRRLHQTKHHVRQVNWSVKPSGLVIEITGRIAPPVLAWGVDTKLTLTFGHGVHIKLTAKPHGPLLPQTFARVGLTFGLEGVEEVRWFGRGPGESYSDKKMSQAFGLWQSTVDDLFVDYEYPQDGGNRTDVRWVEFLGKPDEGESADVGSRKRLIRAKFLRAGNAPHYQLKTDQKFEYELFLD</sequence>
<comment type="caution">
    <text evidence="6">The sequence shown here is derived from an EMBL/GenBank/DDBJ whole genome shotgun (WGS) entry which is preliminary data.</text>
</comment>
<dbReference type="Gene3D" id="2.60.40.10">
    <property type="entry name" value="Immunoglobulins"/>
    <property type="match status" value="1"/>
</dbReference>
<evidence type="ECO:0000256" key="4">
    <source>
        <dbReference type="ARBA" id="ARBA00023295"/>
    </source>
</evidence>
<keyword evidence="7" id="KW-1185">Reference proteome</keyword>
<dbReference type="GO" id="GO:0009341">
    <property type="term" value="C:beta-galactosidase complex"/>
    <property type="evidence" value="ECO:0007669"/>
    <property type="project" value="InterPro"/>
</dbReference>
<feature type="domain" description="Beta galactosidase small chain/" evidence="5">
    <location>
        <begin position="89"/>
        <end position="330"/>
    </location>
</feature>
<protein>
    <recommendedName>
        <fullName evidence="2">beta-galactosidase</fullName>
        <ecNumber evidence="2">3.2.1.23</ecNumber>
    </recommendedName>
</protein>
<dbReference type="PANTHER" id="PTHR46323:SF2">
    <property type="entry name" value="BETA-GALACTOSIDASE"/>
    <property type="match status" value="1"/>
</dbReference>
<keyword evidence="4" id="KW-0326">Glycosidase</keyword>
<dbReference type="PANTHER" id="PTHR46323">
    <property type="entry name" value="BETA-GALACTOSIDASE"/>
    <property type="match status" value="1"/>
</dbReference>
<dbReference type="Pfam" id="PF16353">
    <property type="entry name" value="LacZ_4"/>
    <property type="match status" value="1"/>
</dbReference>
<dbReference type="InterPro" id="IPR050347">
    <property type="entry name" value="Bact_Beta-galactosidase"/>
</dbReference>
<dbReference type="Gene3D" id="2.70.98.10">
    <property type="match status" value="1"/>
</dbReference>
<dbReference type="GO" id="GO:0005990">
    <property type="term" value="P:lactose catabolic process"/>
    <property type="evidence" value="ECO:0007669"/>
    <property type="project" value="TreeGrafter"/>
</dbReference>
<reference evidence="6" key="1">
    <citation type="submission" date="2022-11" db="EMBL/GenBank/DDBJ databases">
        <authorList>
            <person name="Scott C."/>
            <person name="Bruce N."/>
        </authorList>
    </citation>
    <scope>NUCLEOTIDE SEQUENCE</scope>
</reference>
<dbReference type="InterPro" id="IPR004199">
    <property type="entry name" value="B-gal_small/dom_5"/>
</dbReference>
<evidence type="ECO:0000313" key="6">
    <source>
        <dbReference type="EMBL" id="CAI4217407.1"/>
    </source>
</evidence>
<comment type="catalytic activity">
    <reaction evidence="1">
        <text>Hydrolysis of terminal non-reducing beta-D-galactose residues in beta-D-galactosides.</text>
        <dbReference type="EC" id="3.2.1.23"/>
    </reaction>
</comment>
<organism evidence="6 7">
    <name type="scientific">Parascedosporium putredinis</name>
    <dbReference type="NCBI Taxonomy" id="1442378"/>
    <lineage>
        <taxon>Eukaryota</taxon>
        <taxon>Fungi</taxon>
        <taxon>Dikarya</taxon>
        <taxon>Ascomycota</taxon>
        <taxon>Pezizomycotina</taxon>
        <taxon>Sordariomycetes</taxon>
        <taxon>Hypocreomycetidae</taxon>
        <taxon>Microascales</taxon>
        <taxon>Microascaceae</taxon>
        <taxon>Parascedosporium</taxon>
    </lineage>
</organism>
<dbReference type="Pfam" id="PF02929">
    <property type="entry name" value="Bgal_small_N"/>
    <property type="match status" value="1"/>
</dbReference>
<dbReference type="OrthoDB" id="408320at2759"/>
<dbReference type="Proteomes" id="UP000838763">
    <property type="component" value="Unassembled WGS sequence"/>
</dbReference>
<name>A0A9P1MDK1_9PEZI</name>
<dbReference type="AlphaFoldDB" id="A0A9P1MDK1"/>
<dbReference type="SUPFAM" id="SSF74650">
    <property type="entry name" value="Galactose mutarotase-like"/>
    <property type="match status" value="1"/>
</dbReference>
<dbReference type="GO" id="GO:0030246">
    <property type="term" value="F:carbohydrate binding"/>
    <property type="evidence" value="ECO:0007669"/>
    <property type="project" value="InterPro"/>
</dbReference>